<dbReference type="InterPro" id="IPR036736">
    <property type="entry name" value="ACP-like_sf"/>
</dbReference>
<reference evidence="6" key="1">
    <citation type="submission" date="2015-03" db="EMBL/GenBank/DDBJ databases">
        <authorList>
            <person name="Nijsse Bart"/>
        </authorList>
    </citation>
    <scope>NUCLEOTIDE SEQUENCE [LARGE SCALE GENOMIC DNA]</scope>
</reference>
<feature type="domain" description="Carrier" evidence="4">
    <location>
        <begin position="277"/>
        <end position="350"/>
    </location>
</feature>
<keyword evidence="3" id="KW-0045">Antibiotic biosynthesis</keyword>
<dbReference type="Pfam" id="PF00550">
    <property type="entry name" value="PP-binding"/>
    <property type="match status" value="2"/>
</dbReference>
<gene>
    <name evidence="5" type="ORF">SpAn4DRAFT_2810</name>
</gene>
<dbReference type="PROSITE" id="PS50075">
    <property type="entry name" value="CARRIER"/>
    <property type="match status" value="2"/>
</dbReference>
<dbReference type="PANTHER" id="PTHR45527:SF1">
    <property type="entry name" value="FATTY ACID SYNTHASE"/>
    <property type="match status" value="1"/>
</dbReference>
<dbReference type="InterPro" id="IPR006162">
    <property type="entry name" value="Ppantetheine_attach_site"/>
</dbReference>
<sequence>MTKQEMGQELIKAWREVFKSDDITEESNFFEMGGDSVKAVQIVTWLLQKGIKLEIMKIFSASTVKEQMDILEETAPIVPVQPGMAMDGQQQMMMQPQMQQQPGAPQMQQQLCTPQMQQQPGAPQMQQQLCTPQMQQQPGAPQMQQQLCTPQMQQQQGAPQMQQQLCTPQMQQQLCTPQMQQQLCTPQMQPQLCTPQMQPQLCTPQMQPQLCMPQMQEQLCTPQMQPQLCTPEQLAAQQQMMMQPQMPQQSGLLKGLQYAAAPVENPVIVDINKPKLGEKVNSPEKALAIVLQSIVGRPVQESENFFAIGLTSVNVMQMITRCGEQGYQVTMQDVISNPTITELAKKLAAE</sequence>
<dbReference type="GO" id="GO:0043041">
    <property type="term" value="P:amino acid activation for nonribosomal peptide biosynthetic process"/>
    <property type="evidence" value="ECO:0007669"/>
    <property type="project" value="TreeGrafter"/>
</dbReference>
<organism evidence="5 6">
    <name type="scientific">Sporomusa ovata</name>
    <dbReference type="NCBI Taxonomy" id="2378"/>
    <lineage>
        <taxon>Bacteria</taxon>
        <taxon>Bacillati</taxon>
        <taxon>Bacillota</taxon>
        <taxon>Negativicutes</taxon>
        <taxon>Selenomonadales</taxon>
        <taxon>Sporomusaceae</taxon>
        <taxon>Sporomusa</taxon>
    </lineage>
</organism>
<accession>A0A0U1KY54</accession>
<keyword evidence="1" id="KW-0596">Phosphopantetheine</keyword>
<dbReference type="GO" id="GO:0044550">
    <property type="term" value="P:secondary metabolite biosynthetic process"/>
    <property type="evidence" value="ECO:0007669"/>
    <property type="project" value="TreeGrafter"/>
</dbReference>
<evidence type="ECO:0000256" key="3">
    <source>
        <dbReference type="ARBA" id="ARBA00023194"/>
    </source>
</evidence>
<dbReference type="AlphaFoldDB" id="A0A0U1KY54"/>
<dbReference type="RefSeq" id="WP_054954582.1">
    <property type="nucleotide sequence ID" value="NZ_CTRP01000010.1"/>
</dbReference>
<dbReference type="InterPro" id="IPR009081">
    <property type="entry name" value="PP-bd_ACP"/>
</dbReference>
<evidence type="ECO:0000259" key="4">
    <source>
        <dbReference type="PROSITE" id="PS50075"/>
    </source>
</evidence>
<dbReference type="Gene3D" id="1.10.1200.10">
    <property type="entry name" value="ACP-like"/>
    <property type="match status" value="2"/>
</dbReference>
<dbReference type="GO" id="GO:0031177">
    <property type="term" value="F:phosphopantetheine binding"/>
    <property type="evidence" value="ECO:0007669"/>
    <property type="project" value="TreeGrafter"/>
</dbReference>
<evidence type="ECO:0000313" key="6">
    <source>
        <dbReference type="Proteomes" id="UP000049855"/>
    </source>
</evidence>
<evidence type="ECO:0000256" key="2">
    <source>
        <dbReference type="ARBA" id="ARBA00022553"/>
    </source>
</evidence>
<dbReference type="GO" id="GO:0005737">
    <property type="term" value="C:cytoplasm"/>
    <property type="evidence" value="ECO:0007669"/>
    <property type="project" value="TreeGrafter"/>
</dbReference>
<feature type="domain" description="Carrier" evidence="4">
    <location>
        <begin position="1"/>
        <end position="75"/>
    </location>
</feature>
<dbReference type="Proteomes" id="UP000049855">
    <property type="component" value="Unassembled WGS sequence"/>
</dbReference>
<dbReference type="SUPFAM" id="SSF47336">
    <property type="entry name" value="ACP-like"/>
    <property type="match status" value="2"/>
</dbReference>
<proteinExistence type="predicted"/>
<dbReference type="EMBL" id="CTRP01000010">
    <property type="protein sequence ID" value="CQR72350.1"/>
    <property type="molecule type" value="Genomic_DNA"/>
</dbReference>
<keyword evidence="2" id="KW-0597">Phosphoprotein</keyword>
<dbReference type="PANTHER" id="PTHR45527">
    <property type="entry name" value="NONRIBOSOMAL PEPTIDE SYNTHETASE"/>
    <property type="match status" value="1"/>
</dbReference>
<dbReference type="GO" id="GO:0017000">
    <property type="term" value="P:antibiotic biosynthetic process"/>
    <property type="evidence" value="ECO:0007669"/>
    <property type="project" value="UniProtKB-KW"/>
</dbReference>
<name>A0A0U1KY54_9FIRM</name>
<evidence type="ECO:0000313" key="5">
    <source>
        <dbReference type="EMBL" id="CQR72350.1"/>
    </source>
</evidence>
<evidence type="ECO:0000256" key="1">
    <source>
        <dbReference type="ARBA" id="ARBA00022450"/>
    </source>
</evidence>
<keyword evidence="6" id="KW-1185">Reference proteome</keyword>
<dbReference type="PROSITE" id="PS00012">
    <property type="entry name" value="PHOSPHOPANTETHEINE"/>
    <property type="match status" value="1"/>
</dbReference>
<protein>
    <recommendedName>
        <fullName evidence="4">Carrier domain-containing protein</fullName>
    </recommendedName>
</protein>